<proteinExistence type="predicted"/>
<protein>
    <submittedName>
        <fullName evidence="1">Uncharacterized protein</fullName>
    </submittedName>
</protein>
<accession>A0A7C1CE41</accession>
<sequence length="301" mass="34012">MDTRRVYAFTDILAEVNNGKVTIIINEPAHLVDITTFQKTPNNNLKKKVQQLKHLISAKTDGTVQLADKDTPLRLGGGFAQIEEPNNNLLLIKRGKDTPRMPDTIDISAGLFDEAWDDPFQMMMGEALEIVRVTGNTMFYPCIIEDKKVQKEAKTIAQALKNEGINIEEIKQLHSYFLPLQTPIKEVRYAGTTYRGIGIAFEYETTSLELIGLLKVPTNGIKFRYIFGETLNGKLLHNEVLSINTSTKRTEVWRMLKIERVSTLEDELKRSRGFTSKAALIVSTLGLASTNKNNEKWEIIL</sequence>
<evidence type="ECO:0000313" key="1">
    <source>
        <dbReference type="EMBL" id="HDP14636.1"/>
    </source>
</evidence>
<organism evidence="1">
    <name type="scientific">Thermofilum adornatum</name>
    <dbReference type="NCBI Taxonomy" id="1365176"/>
    <lineage>
        <taxon>Archaea</taxon>
        <taxon>Thermoproteota</taxon>
        <taxon>Thermoprotei</taxon>
        <taxon>Thermofilales</taxon>
        <taxon>Thermofilaceae</taxon>
        <taxon>Thermofilum</taxon>
    </lineage>
</organism>
<dbReference type="EMBL" id="DSAY01000047">
    <property type="protein sequence ID" value="HDP14636.1"/>
    <property type="molecule type" value="Genomic_DNA"/>
</dbReference>
<name>A0A7C1CE41_9CREN</name>
<comment type="caution">
    <text evidence="1">The sequence shown here is derived from an EMBL/GenBank/DDBJ whole genome shotgun (WGS) entry which is preliminary data.</text>
</comment>
<gene>
    <name evidence="1" type="ORF">ENN26_02490</name>
</gene>
<reference evidence="1" key="1">
    <citation type="journal article" date="2020" name="mSystems">
        <title>Genome- and Community-Level Interaction Insights into Carbon Utilization and Element Cycling Functions of Hydrothermarchaeota in Hydrothermal Sediment.</title>
        <authorList>
            <person name="Zhou Z."/>
            <person name="Liu Y."/>
            <person name="Xu W."/>
            <person name="Pan J."/>
            <person name="Luo Z.H."/>
            <person name="Li M."/>
        </authorList>
    </citation>
    <scope>NUCLEOTIDE SEQUENCE [LARGE SCALE GENOMIC DNA]</scope>
    <source>
        <strain evidence="1">SpSt-116</strain>
    </source>
</reference>
<dbReference type="AlphaFoldDB" id="A0A7C1CE41"/>